<dbReference type="InterPro" id="IPR008949">
    <property type="entry name" value="Isoprenoid_synthase_dom_sf"/>
</dbReference>
<dbReference type="EMBL" id="LFYR01001823">
    <property type="protein sequence ID" value="KMZ59047.1"/>
    <property type="molecule type" value="Genomic_DNA"/>
</dbReference>
<dbReference type="Pfam" id="PF00348">
    <property type="entry name" value="polyprenyl_synt"/>
    <property type="match status" value="1"/>
</dbReference>
<evidence type="ECO:0000256" key="3">
    <source>
        <dbReference type="ARBA" id="ARBA00022679"/>
    </source>
</evidence>
<evidence type="ECO:0000313" key="9">
    <source>
        <dbReference type="Proteomes" id="UP000036987"/>
    </source>
</evidence>
<evidence type="ECO:0000256" key="4">
    <source>
        <dbReference type="ARBA" id="ARBA00022723"/>
    </source>
</evidence>
<keyword evidence="4" id="KW-0479">Metal-binding</keyword>
<evidence type="ECO:0000256" key="2">
    <source>
        <dbReference type="ARBA" id="ARBA00006706"/>
    </source>
</evidence>
<dbReference type="AlphaFoldDB" id="A0A0K9NSK0"/>
<dbReference type="CDD" id="cd00685">
    <property type="entry name" value="Trans_IPPS_HT"/>
    <property type="match status" value="1"/>
</dbReference>
<keyword evidence="9" id="KW-1185">Reference proteome</keyword>
<accession>A0A0K9NSK0</accession>
<dbReference type="Proteomes" id="UP000036987">
    <property type="component" value="Unassembled WGS sequence"/>
</dbReference>
<protein>
    <submittedName>
        <fullName evidence="8">Farnesyl pyrophosphate synthase 2</fullName>
    </submittedName>
</protein>
<name>A0A0K9NSK0_ZOSMR</name>
<dbReference type="OrthoDB" id="10257492at2759"/>
<dbReference type="SUPFAM" id="SSF48576">
    <property type="entry name" value="Terpenoid synthases"/>
    <property type="match status" value="1"/>
</dbReference>
<dbReference type="InterPro" id="IPR033749">
    <property type="entry name" value="Polyprenyl_synt_CS"/>
</dbReference>
<evidence type="ECO:0000256" key="7">
    <source>
        <dbReference type="RuleBase" id="RU004466"/>
    </source>
</evidence>
<dbReference type="InterPro" id="IPR039702">
    <property type="entry name" value="FPS1-like"/>
</dbReference>
<dbReference type="STRING" id="29655.A0A0K9NSK0"/>
<dbReference type="Gene3D" id="1.10.600.10">
    <property type="entry name" value="Farnesyl Diphosphate Synthase"/>
    <property type="match status" value="1"/>
</dbReference>
<dbReference type="FunFam" id="1.10.600.10:FF:000008">
    <property type="entry name" value="Farnesyl pyrophosphate synthase"/>
    <property type="match status" value="1"/>
</dbReference>
<keyword evidence="5" id="KW-0460">Magnesium</keyword>
<gene>
    <name evidence="8" type="ORF">ZOSMA_70G00610</name>
</gene>
<comment type="cofactor">
    <cofactor evidence="1">
        <name>Mg(2+)</name>
        <dbReference type="ChEBI" id="CHEBI:18420"/>
    </cofactor>
</comment>
<evidence type="ECO:0000313" key="8">
    <source>
        <dbReference type="EMBL" id="KMZ59047.1"/>
    </source>
</evidence>
<proteinExistence type="inferred from homology"/>
<dbReference type="GO" id="GO:0046872">
    <property type="term" value="F:metal ion binding"/>
    <property type="evidence" value="ECO:0007669"/>
    <property type="project" value="UniProtKB-KW"/>
</dbReference>
<evidence type="ECO:0000256" key="1">
    <source>
        <dbReference type="ARBA" id="ARBA00001946"/>
    </source>
</evidence>
<evidence type="ECO:0000256" key="6">
    <source>
        <dbReference type="ARBA" id="ARBA00023229"/>
    </source>
</evidence>
<comment type="caution">
    <text evidence="8">The sequence shown here is derived from an EMBL/GenBank/DDBJ whole genome shotgun (WGS) entry which is preliminary data.</text>
</comment>
<dbReference type="InterPro" id="IPR000092">
    <property type="entry name" value="Polyprenyl_synt"/>
</dbReference>
<sequence>MAEVTNVIETTTNLNVKLCSIYSRLKSEILQDSVFNFVDNDHQWINRMLDCNIPGGKLNRGLSVVDCFKLLKGGKELEDDELLLACSLDLCIEWLQSYFQVLFDIMDGYHTRRGQPCWFKDSNVGLKAANDRFILRIHIPRILRRHFKGKLYYIDLLDLFNEIEFQTVSGQMLDLITTQEGEKDLSKYKLPIYRRIVQFKTGYYSFYLPVACALLMSGENLDNFTSVRNILVEMGTYLQVEDDYLDCFGDPEVIGKIGKDIEDFKCSWMIVQALEQANEDQTKILYENYGKSNDACVAKVKTVYKDLNLQDIFSQYKKASNDQLISQIKSQPSKVVQELLKSLFAKIYKTQVINLDP</sequence>
<dbReference type="GO" id="GO:0045337">
    <property type="term" value="P:farnesyl diphosphate biosynthetic process"/>
    <property type="evidence" value="ECO:0000318"/>
    <property type="project" value="GO_Central"/>
</dbReference>
<dbReference type="PANTHER" id="PTHR11525:SF0">
    <property type="entry name" value="FARNESYL PYROPHOSPHATE SYNTHASE"/>
    <property type="match status" value="1"/>
</dbReference>
<reference evidence="9" key="1">
    <citation type="journal article" date="2016" name="Nature">
        <title>The genome of the seagrass Zostera marina reveals angiosperm adaptation to the sea.</title>
        <authorList>
            <person name="Olsen J.L."/>
            <person name="Rouze P."/>
            <person name="Verhelst B."/>
            <person name="Lin Y.-C."/>
            <person name="Bayer T."/>
            <person name="Collen J."/>
            <person name="Dattolo E."/>
            <person name="De Paoli E."/>
            <person name="Dittami S."/>
            <person name="Maumus F."/>
            <person name="Michel G."/>
            <person name="Kersting A."/>
            <person name="Lauritano C."/>
            <person name="Lohaus R."/>
            <person name="Toepel M."/>
            <person name="Tonon T."/>
            <person name="Vanneste K."/>
            <person name="Amirebrahimi M."/>
            <person name="Brakel J."/>
            <person name="Bostroem C."/>
            <person name="Chovatia M."/>
            <person name="Grimwood J."/>
            <person name="Jenkins J.W."/>
            <person name="Jueterbock A."/>
            <person name="Mraz A."/>
            <person name="Stam W.T."/>
            <person name="Tice H."/>
            <person name="Bornberg-Bauer E."/>
            <person name="Green P.J."/>
            <person name="Pearson G.A."/>
            <person name="Procaccini G."/>
            <person name="Duarte C.M."/>
            <person name="Schmutz J."/>
            <person name="Reusch T.B.H."/>
            <person name="Van de Peer Y."/>
        </authorList>
    </citation>
    <scope>NUCLEOTIDE SEQUENCE [LARGE SCALE GENOMIC DNA]</scope>
    <source>
        <strain evidence="9">cv. Finnish</strain>
    </source>
</reference>
<dbReference type="GO" id="GO:0004337">
    <property type="term" value="F:(2E,6E)-farnesyl diphosphate synthase activity"/>
    <property type="evidence" value="ECO:0000318"/>
    <property type="project" value="GO_Central"/>
</dbReference>
<comment type="similarity">
    <text evidence="2 7">Belongs to the FPP/GGPP synthase family.</text>
</comment>
<evidence type="ECO:0000256" key="5">
    <source>
        <dbReference type="ARBA" id="ARBA00022842"/>
    </source>
</evidence>
<keyword evidence="3 7" id="KW-0808">Transferase</keyword>
<dbReference type="PANTHER" id="PTHR11525">
    <property type="entry name" value="FARNESYL-PYROPHOSPHATE SYNTHETASE"/>
    <property type="match status" value="1"/>
</dbReference>
<organism evidence="8 9">
    <name type="scientific">Zostera marina</name>
    <name type="common">Eelgrass</name>
    <dbReference type="NCBI Taxonomy" id="29655"/>
    <lineage>
        <taxon>Eukaryota</taxon>
        <taxon>Viridiplantae</taxon>
        <taxon>Streptophyta</taxon>
        <taxon>Embryophyta</taxon>
        <taxon>Tracheophyta</taxon>
        <taxon>Spermatophyta</taxon>
        <taxon>Magnoliopsida</taxon>
        <taxon>Liliopsida</taxon>
        <taxon>Zosteraceae</taxon>
        <taxon>Zostera</taxon>
    </lineage>
</organism>
<dbReference type="GO" id="GO:0004161">
    <property type="term" value="F:dimethylallyltranstransferase activity"/>
    <property type="evidence" value="ECO:0000318"/>
    <property type="project" value="GO_Central"/>
</dbReference>
<dbReference type="GO" id="GO:0005737">
    <property type="term" value="C:cytoplasm"/>
    <property type="evidence" value="ECO:0000318"/>
    <property type="project" value="GO_Central"/>
</dbReference>
<keyword evidence="6" id="KW-0414">Isoprene biosynthesis</keyword>
<dbReference type="PROSITE" id="PS00444">
    <property type="entry name" value="POLYPRENYL_SYNTHASE_2"/>
    <property type="match status" value="1"/>
</dbReference>